<dbReference type="AlphaFoldDB" id="A0A937A2A3"/>
<dbReference type="RefSeq" id="WP_201924749.1">
    <property type="nucleotide sequence ID" value="NZ_BAABAX010000006.1"/>
</dbReference>
<gene>
    <name evidence="5" type="ORF">JJQ60_21730</name>
</gene>
<keyword evidence="6" id="KW-1185">Reference proteome</keyword>
<comment type="cofactor">
    <cofactor evidence="1">
        <name>Fe(2+)</name>
        <dbReference type="ChEBI" id="CHEBI:29033"/>
    </cofactor>
</comment>
<accession>A0A937A2A3</accession>
<dbReference type="PANTHER" id="PTHR10696">
    <property type="entry name" value="GAMMA-BUTYROBETAINE HYDROXYLASE-RELATED"/>
    <property type="match status" value="1"/>
</dbReference>
<dbReference type="EMBL" id="JAERQJ010000021">
    <property type="protein sequence ID" value="MBL0686160.1"/>
    <property type="molecule type" value="Genomic_DNA"/>
</dbReference>
<dbReference type="GO" id="GO:0016706">
    <property type="term" value="F:2-oxoglutarate-dependent dioxygenase activity"/>
    <property type="evidence" value="ECO:0007669"/>
    <property type="project" value="UniProtKB-ARBA"/>
</dbReference>
<dbReference type="GO" id="GO:0017000">
    <property type="term" value="P:antibiotic biosynthetic process"/>
    <property type="evidence" value="ECO:0007669"/>
    <property type="project" value="UniProtKB-KW"/>
</dbReference>
<keyword evidence="3" id="KW-0045">Antibiotic biosynthesis</keyword>
<organism evidence="5 6">
    <name type="scientific">Aquimarina mytili</name>
    <dbReference type="NCBI Taxonomy" id="874423"/>
    <lineage>
        <taxon>Bacteria</taxon>
        <taxon>Pseudomonadati</taxon>
        <taxon>Bacteroidota</taxon>
        <taxon>Flavobacteriia</taxon>
        <taxon>Flavobacteriales</taxon>
        <taxon>Flavobacteriaceae</taxon>
        <taxon>Aquimarina</taxon>
    </lineage>
</organism>
<reference evidence="5" key="1">
    <citation type="submission" date="2021-01" db="EMBL/GenBank/DDBJ databases">
        <authorList>
            <person name="Zhong Y.L."/>
        </authorList>
    </citation>
    <scope>NUCLEOTIDE SEQUENCE</scope>
    <source>
        <strain evidence="5">KCTC 23302</strain>
    </source>
</reference>
<evidence type="ECO:0000259" key="4">
    <source>
        <dbReference type="Pfam" id="PF02668"/>
    </source>
</evidence>
<dbReference type="Gene3D" id="3.60.130.10">
    <property type="entry name" value="Clavaminate synthase-like"/>
    <property type="match status" value="1"/>
</dbReference>
<evidence type="ECO:0000256" key="1">
    <source>
        <dbReference type="ARBA" id="ARBA00001954"/>
    </source>
</evidence>
<sequence length="318" mass="36613">MSKSNIIDIQQLPLLLPLDNLSPDNFISYYLENKEEIEEKLLVYGALKFQGIQIKDLENFQHIVHSISNKFLNYVDGNSPRIKLSGNVYTSTEYDKTQKITMHNELSYSAKWPNKLFFSCLIPSETGGETLLADSRQILQVMNKEIVEEIERKGITYVRNLNGGNAGMGVSWQETFETDDKKMVEEFCKLNNVDFEWTGNDNLRAKQYSKGITTHRITGERIWFNQIDQFHPCHLGEEIVESMNIIYDSPECFPMYVKFGDGTEITEAFVKEILETIEKVTIAPKWSENELLIVDNEMVSHGRNSFTGDRHVIVAMSE</sequence>
<evidence type="ECO:0000313" key="5">
    <source>
        <dbReference type="EMBL" id="MBL0686160.1"/>
    </source>
</evidence>
<feature type="domain" description="TauD/TfdA-like" evidence="4">
    <location>
        <begin position="32"/>
        <end position="316"/>
    </location>
</feature>
<dbReference type="PANTHER" id="PTHR10696:SF56">
    <property type="entry name" value="TAUD_TFDA-LIKE DOMAIN-CONTAINING PROTEIN"/>
    <property type="match status" value="1"/>
</dbReference>
<dbReference type="Proteomes" id="UP000651057">
    <property type="component" value="Unassembled WGS sequence"/>
</dbReference>
<evidence type="ECO:0000313" key="6">
    <source>
        <dbReference type="Proteomes" id="UP000651057"/>
    </source>
</evidence>
<dbReference type="InterPro" id="IPR042098">
    <property type="entry name" value="TauD-like_sf"/>
</dbReference>
<dbReference type="Pfam" id="PF02668">
    <property type="entry name" value="TauD"/>
    <property type="match status" value="1"/>
</dbReference>
<protein>
    <submittedName>
        <fullName evidence="5">TauD/TfdA family dioxygenase</fullName>
    </submittedName>
</protein>
<dbReference type="SUPFAM" id="SSF51197">
    <property type="entry name" value="Clavaminate synthase-like"/>
    <property type="match status" value="1"/>
</dbReference>
<dbReference type="InterPro" id="IPR003819">
    <property type="entry name" value="TauD/TfdA-like"/>
</dbReference>
<evidence type="ECO:0000256" key="3">
    <source>
        <dbReference type="ARBA" id="ARBA00023194"/>
    </source>
</evidence>
<evidence type="ECO:0000256" key="2">
    <source>
        <dbReference type="ARBA" id="ARBA00023002"/>
    </source>
</evidence>
<keyword evidence="2" id="KW-0560">Oxidoreductase</keyword>
<comment type="caution">
    <text evidence="5">The sequence shown here is derived from an EMBL/GenBank/DDBJ whole genome shotgun (WGS) entry which is preliminary data.</text>
</comment>
<dbReference type="InterPro" id="IPR050411">
    <property type="entry name" value="AlphaKG_dependent_hydroxylases"/>
</dbReference>
<keyword evidence="5" id="KW-0223">Dioxygenase</keyword>
<proteinExistence type="predicted"/>
<name>A0A937A2A3_9FLAO</name>